<keyword evidence="2" id="KW-1133">Transmembrane helix</keyword>
<feature type="compositionally biased region" description="Basic and acidic residues" evidence="1">
    <location>
        <begin position="362"/>
        <end position="374"/>
    </location>
</feature>
<keyword evidence="2" id="KW-0472">Membrane</keyword>
<dbReference type="Proteomes" id="UP000025227">
    <property type="component" value="Unplaced"/>
</dbReference>
<proteinExistence type="predicted"/>
<feature type="compositionally biased region" description="Polar residues" evidence="1">
    <location>
        <begin position="205"/>
        <end position="222"/>
    </location>
</feature>
<feature type="compositionally biased region" description="Basic and acidic residues" evidence="1">
    <location>
        <begin position="273"/>
        <end position="283"/>
    </location>
</feature>
<organism evidence="3 4">
    <name type="scientific">Haemonchus contortus</name>
    <name type="common">Barber pole worm</name>
    <dbReference type="NCBI Taxonomy" id="6289"/>
    <lineage>
        <taxon>Eukaryota</taxon>
        <taxon>Metazoa</taxon>
        <taxon>Ecdysozoa</taxon>
        <taxon>Nematoda</taxon>
        <taxon>Chromadorea</taxon>
        <taxon>Rhabditida</taxon>
        <taxon>Rhabditina</taxon>
        <taxon>Rhabditomorpha</taxon>
        <taxon>Strongyloidea</taxon>
        <taxon>Trichostrongylidae</taxon>
        <taxon>Haemonchus</taxon>
    </lineage>
</organism>
<feature type="transmembrane region" description="Helical" evidence="2">
    <location>
        <begin position="427"/>
        <end position="446"/>
    </location>
</feature>
<dbReference type="AlphaFoldDB" id="A0A7I5E5P7"/>
<accession>A0A7I5E5P7</accession>
<feature type="compositionally biased region" description="Basic and acidic residues" evidence="1">
    <location>
        <begin position="228"/>
        <end position="238"/>
    </location>
</feature>
<feature type="region of interest" description="Disordered" evidence="1">
    <location>
        <begin position="200"/>
        <end position="316"/>
    </location>
</feature>
<evidence type="ECO:0000313" key="4">
    <source>
        <dbReference type="WBParaSite" id="HCON_00014200-00001"/>
    </source>
</evidence>
<dbReference type="OrthoDB" id="5877704at2759"/>
<evidence type="ECO:0000256" key="2">
    <source>
        <dbReference type="SAM" id="Phobius"/>
    </source>
</evidence>
<dbReference type="WBParaSite" id="HCON_00014200-00001">
    <property type="protein sequence ID" value="HCON_00014200-00001"/>
    <property type="gene ID" value="HCON_00014200"/>
</dbReference>
<protein>
    <submittedName>
        <fullName evidence="4">Protein kinase domain-containing protein</fullName>
    </submittedName>
</protein>
<feature type="region of interest" description="Disordered" evidence="1">
    <location>
        <begin position="346"/>
        <end position="408"/>
    </location>
</feature>
<keyword evidence="3" id="KW-1185">Reference proteome</keyword>
<reference evidence="4" key="1">
    <citation type="submission" date="2020-12" db="UniProtKB">
        <authorList>
            <consortium name="WormBaseParasite"/>
        </authorList>
    </citation>
    <scope>IDENTIFICATION</scope>
    <source>
        <strain evidence="4">MHco3</strain>
    </source>
</reference>
<evidence type="ECO:0000256" key="1">
    <source>
        <dbReference type="SAM" id="MobiDB-lite"/>
    </source>
</evidence>
<feature type="region of interest" description="Disordered" evidence="1">
    <location>
        <begin position="1"/>
        <end position="157"/>
    </location>
</feature>
<keyword evidence="2" id="KW-0812">Transmembrane</keyword>
<name>A0A7I5E5P7_HAECO</name>
<feature type="compositionally biased region" description="Basic residues" evidence="1">
    <location>
        <begin position="284"/>
        <end position="295"/>
    </location>
</feature>
<evidence type="ECO:0000313" key="3">
    <source>
        <dbReference type="Proteomes" id="UP000025227"/>
    </source>
</evidence>
<feature type="compositionally biased region" description="Basic and acidic residues" evidence="1">
    <location>
        <begin position="108"/>
        <end position="138"/>
    </location>
</feature>
<sequence>MDDTRIVNAHGDELHVTKKGSIQISAARPSESDAESDDSIPSLQKIKFDDHIVSITDPEPTDKLKKGKKGKKKNEAKGDLTPPEAVKTAETFEIGRNSEELILCGPGNKREVYKVPHKNKDDNESKKKDKQSTNEPEAKQSPPQSVENEEIAPDEPCIRIGDRLLSRDETASLLKKLAELKNEENMPVQKRRSWNLNMSYRGWSNIPSTDQPSTPAVAQQRSVAGEESGQKGESTEKKKSGKPFENCPNSTKDSPPDAKKSTKKRHQSGRESNLSREMVDQSFRRSRVPRPRPNFHRIESCRTSRANSPLDAKNSGIPRRKILLGDHFMTVEEAEDLLQRLLKANAKSARRGPSRLPSKESTMSREVVEDDKSRGRAGAKRDKRQTTGKGDSRAVTVPAMEPPKNEDADCNFSHLNSVIRTEDEVNALILSIIVGAILFIGLCLIVSKRA</sequence>